<name>A0A498HIS6_MALDO</name>
<keyword evidence="3" id="KW-1185">Reference proteome</keyword>
<dbReference type="EMBL" id="RDQH01000342">
    <property type="protein sequence ID" value="RXH70899.1"/>
    <property type="molecule type" value="Genomic_DNA"/>
</dbReference>
<dbReference type="STRING" id="3750.A0A498HIS6"/>
<reference evidence="2 3" key="1">
    <citation type="submission" date="2018-10" db="EMBL/GenBank/DDBJ databases">
        <title>A high-quality apple genome assembly.</title>
        <authorList>
            <person name="Hu J."/>
        </authorList>
    </citation>
    <scope>NUCLEOTIDE SEQUENCE [LARGE SCALE GENOMIC DNA]</scope>
    <source>
        <strain evidence="3">cv. HFTH1</strain>
        <tissue evidence="2">Young leaf</tissue>
    </source>
</reference>
<gene>
    <name evidence="2" type="ORF">DVH24_015521</name>
</gene>
<keyword evidence="1" id="KW-1133">Transmembrane helix</keyword>
<protein>
    <submittedName>
        <fullName evidence="2">Uncharacterized protein</fullName>
    </submittedName>
</protein>
<organism evidence="2 3">
    <name type="scientific">Malus domestica</name>
    <name type="common">Apple</name>
    <name type="synonym">Pyrus malus</name>
    <dbReference type="NCBI Taxonomy" id="3750"/>
    <lineage>
        <taxon>Eukaryota</taxon>
        <taxon>Viridiplantae</taxon>
        <taxon>Streptophyta</taxon>
        <taxon>Embryophyta</taxon>
        <taxon>Tracheophyta</taxon>
        <taxon>Spermatophyta</taxon>
        <taxon>Magnoliopsida</taxon>
        <taxon>eudicotyledons</taxon>
        <taxon>Gunneridae</taxon>
        <taxon>Pentapetalae</taxon>
        <taxon>rosids</taxon>
        <taxon>fabids</taxon>
        <taxon>Rosales</taxon>
        <taxon>Rosaceae</taxon>
        <taxon>Amygdaloideae</taxon>
        <taxon>Maleae</taxon>
        <taxon>Malus</taxon>
    </lineage>
</organism>
<evidence type="ECO:0000256" key="1">
    <source>
        <dbReference type="SAM" id="Phobius"/>
    </source>
</evidence>
<feature type="transmembrane region" description="Helical" evidence="1">
    <location>
        <begin position="162"/>
        <end position="181"/>
    </location>
</feature>
<dbReference type="AlphaFoldDB" id="A0A498HIS6"/>
<feature type="non-terminal residue" evidence="2">
    <location>
        <position position="1"/>
    </location>
</feature>
<comment type="caution">
    <text evidence="2">The sequence shown here is derived from an EMBL/GenBank/DDBJ whole genome shotgun (WGS) entry which is preliminary data.</text>
</comment>
<evidence type="ECO:0000313" key="2">
    <source>
        <dbReference type="EMBL" id="RXH70899.1"/>
    </source>
</evidence>
<evidence type="ECO:0000313" key="3">
    <source>
        <dbReference type="Proteomes" id="UP000290289"/>
    </source>
</evidence>
<keyword evidence="1" id="KW-0472">Membrane</keyword>
<accession>A0A498HIS6</accession>
<sequence>PSPDCTQPASSSSSLPSSPVAFLLDFRSASKPQQLSHDDEDSDSECFEIKHELEDDDSDCIVINKALEDDDSDCRDFSFVDLKKLLTGEDRDLIGGMKSILGPFILRRLKSEVMQQLHELVLQKLQRLTRTVFLRFFLGGRSPTILFSFVRCVCLDFNVFDIPLLCSDCIYVCLLFFLFSFSRLQIILY</sequence>
<keyword evidence="1" id="KW-0812">Transmembrane</keyword>
<proteinExistence type="predicted"/>
<dbReference type="Proteomes" id="UP000290289">
    <property type="component" value="Chromosome 16"/>
</dbReference>